<protein>
    <recommendedName>
        <fullName evidence="3">Lipoprotein</fullName>
    </recommendedName>
</protein>
<organism evidence="1 2">
    <name type="scientific">Dokdonia pacifica</name>
    <dbReference type="NCBI Taxonomy" id="1627892"/>
    <lineage>
        <taxon>Bacteria</taxon>
        <taxon>Pseudomonadati</taxon>
        <taxon>Bacteroidota</taxon>
        <taxon>Flavobacteriia</taxon>
        <taxon>Flavobacteriales</taxon>
        <taxon>Flavobacteriaceae</taxon>
        <taxon>Dokdonia</taxon>
    </lineage>
</organism>
<dbReference type="PROSITE" id="PS51257">
    <property type="entry name" value="PROKAR_LIPOPROTEIN"/>
    <property type="match status" value="1"/>
</dbReference>
<evidence type="ECO:0008006" key="3">
    <source>
        <dbReference type="Google" id="ProtNLM"/>
    </source>
</evidence>
<accession>A0A238WJG3</accession>
<proteinExistence type="predicted"/>
<keyword evidence="2" id="KW-1185">Reference proteome</keyword>
<evidence type="ECO:0000313" key="1">
    <source>
        <dbReference type="EMBL" id="SNR46627.1"/>
    </source>
</evidence>
<sequence length="183" mass="21342">MKFLIYVFGIIFLFVACSVSNTKQEEKACSKTYKNDFKRIVYVQFSKSITKDSLQLTEARFECINTSFAIKKGLYDTYGVWDKAIYVQGQKHPILIWNNRMLFAGQIEQYNIAAYGAEKKNTVYASAMVFNNSGEDMLSSSENKKIINKLSQLIKDNDSKKRDFYEAYWTEVDPNAWERMKKM</sequence>
<dbReference type="AlphaFoldDB" id="A0A238WJG3"/>
<name>A0A238WJG3_9FLAO</name>
<dbReference type="Proteomes" id="UP000198379">
    <property type="component" value="Unassembled WGS sequence"/>
</dbReference>
<gene>
    <name evidence="1" type="ORF">SAMN06265376_1011139</name>
</gene>
<evidence type="ECO:0000313" key="2">
    <source>
        <dbReference type="Proteomes" id="UP000198379"/>
    </source>
</evidence>
<reference evidence="1 2" key="1">
    <citation type="submission" date="2017-06" db="EMBL/GenBank/DDBJ databases">
        <authorList>
            <person name="Kim H.J."/>
            <person name="Triplett B.A."/>
        </authorList>
    </citation>
    <scope>NUCLEOTIDE SEQUENCE [LARGE SCALE GENOMIC DNA]</scope>
    <source>
        <strain evidence="1 2">DSM 25597</strain>
    </source>
</reference>
<dbReference type="OrthoDB" id="1191413at2"/>
<dbReference type="EMBL" id="FZNY01000001">
    <property type="protein sequence ID" value="SNR46627.1"/>
    <property type="molecule type" value="Genomic_DNA"/>
</dbReference>
<dbReference type="RefSeq" id="WP_089370430.1">
    <property type="nucleotide sequence ID" value="NZ_BMEP01000003.1"/>
</dbReference>